<dbReference type="PANTHER" id="PTHR45726:SF3">
    <property type="entry name" value="LEUKOTRIENE A-4 HYDROLASE"/>
    <property type="match status" value="1"/>
</dbReference>
<accession>A0ABX8RD70</accession>
<dbReference type="EMBL" id="CP078093">
    <property type="protein sequence ID" value="QXM06978.1"/>
    <property type="molecule type" value="Genomic_DNA"/>
</dbReference>
<protein>
    <submittedName>
        <fullName evidence="2">M1 family metallopeptidase</fullName>
    </submittedName>
</protein>
<evidence type="ECO:0000259" key="1">
    <source>
        <dbReference type="Pfam" id="PF01433"/>
    </source>
</evidence>
<evidence type="ECO:0000313" key="2">
    <source>
        <dbReference type="EMBL" id="QXM06978.1"/>
    </source>
</evidence>
<organism evidence="2 3">
    <name type="scientific">Crassaminicella indica</name>
    <dbReference type="NCBI Taxonomy" id="2855394"/>
    <lineage>
        <taxon>Bacteria</taxon>
        <taxon>Bacillati</taxon>
        <taxon>Bacillota</taxon>
        <taxon>Clostridia</taxon>
        <taxon>Eubacteriales</taxon>
        <taxon>Clostridiaceae</taxon>
        <taxon>Crassaminicella</taxon>
    </lineage>
</organism>
<dbReference type="PANTHER" id="PTHR45726">
    <property type="entry name" value="LEUKOTRIENE A-4 HYDROLASE"/>
    <property type="match status" value="1"/>
</dbReference>
<sequence length="505" mass="59167">MTRSSYRKKLLLLTIVVGILTLSFVSTNLRVVETMITIFYGEKIPKTKKINSYTITVDFDPVERILTGNEYIKYTNDENTSFNALYFHLYPNAFKDEKLVPFEKSEMKYAYPKGFEQGYIKIHSIQKNDVPLNYVVMGVGESILKVHLDTPLEPGEKIDLKIDFSVKIPPSCGRFGYGEDTINIANWYPILSVFDKKGWHLEPYFAIGDPFYSDVANYRVEILMPQEYVLAHTGECVKKESIDGKIRWTLEGKNVRDFSMVASEKFKVIDDQINNIKIYSYYFNDQFGDLALDVAKDAIGIFSETYGEYPYKQFSVAASDFFIGGMEYPNIVFIDKTLYTEEKKEILEYIVAHETAHQWWYGIVGNDQVNEAWLDEALTEYSTLLYYEKKYGVKMEEQVYKNLIVRYYNAYKDSEHNKEQAVCRKLNQFKNSQEYQALVYYKGAMFIKNLRKQLGDEAFFKAMKIYFDKYKYKNASTEDFIQVCEKVANKNLRGSFKKWIRYDKE</sequence>
<gene>
    <name evidence="2" type="ORF">KVH43_04460</name>
</gene>
<evidence type="ECO:0000313" key="3">
    <source>
        <dbReference type="Proteomes" id="UP000886818"/>
    </source>
</evidence>
<dbReference type="RefSeq" id="WP_218283670.1">
    <property type="nucleotide sequence ID" value="NZ_CP078093.1"/>
</dbReference>
<name>A0ABX8RD70_9CLOT</name>
<dbReference type="InterPro" id="IPR014782">
    <property type="entry name" value="Peptidase_M1_dom"/>
</dbReference>
<dbReference type="Pfam" id="PF01433">
    <property type="entry name" value="Peptidase_M1"/>
    <property type="match status" value="1"/>
</dbReference>
<proteinExistence type="predicted"/>
<feature type="domain" description="Peptidase M1 membrane alanine aminopeptidase" evidence="1">
    <location>
        <begin position="291"/>
        <end position="499"/>
    </location>
</feature>
<reference evidence="2" key="1">
    <citation type="submission" date="2021-07" db="EMBL/GenBank/DDBJ databases">
        <title>Complete genome sequence of Crassaminicella sp. 143-21, isolated from a deep-sea hydrothermal vent.</title>
        <authorList>
            <person name="Li X."/>
        </authorList>
    </citation>
    <scope>NUCLEOTIDE SEQUENCE</scope>
    <source>
        <strain evidence="2">143-21</strain>
    </source>
</reference>
<dbReference type="InterPro" id="IPR034015">
    <property type="entry name" value="M1_LTA4H"/>
</dbReference>
<dbReference type="CDD" id="cd09604">
    <property type="entry name" value="M1_APN_like"/>
    <property type="match status" value="1"/>
</dbReference>
<dbReference type="Proteomes" id="UP000886818">
    <property type="component" value="Chromosome"/>
</dbReference>
<keyword evidence="3" id="KW-1185">Reference proteome</keyword>